<dbReference type="EMBL" id="DF974609">
    <property type="protein sequence ID" value="GAU49692.1"/>
    <property type="molecule type" value="Genomic_DNA"/>
</dbReference>
<dbReference type="Proteomes" id="UP000242715">
    <property type="component" value="Unassembled WGS sequence"/>
</dbReference>
<evidence type="ECO:0000313" key="1">
    <source>
        <dbReference type="EMBL" id="GAU49692.1"/>
    </source>
</evidence>
<sequence>MEKKIWYSSCMVQLIVNIFKFCERGFLSRFKDLHGYCTSTSVKLTINAFLRKKPGGTWDPPRSDYHQNKKRHLEFPTSKTIIVSDSYGGGGRPSVELPRKKRVLVMGRIRLPSAGLGGIARCKSPDSSYVLA</sequence>
<reference evidence="2" key="1">
    <citation type="journal article" date="2017" name="Front. Plant Sci.">
        <title>Climate Clever Clovers: New Paradigm to Reduce the Environmental Footprint of Ruminants by Breeding Low Methanogenic Forages Utilizing Haplotype Variation.</title>
        <authorList>
            <person name="Kaur P."/>
            <person name="Appels R."/>
            <person name="Bayer P.E."/>
            <person name="Keeble-Gagnere G."/>
            <person name="Wang J."/>
            <person name="Hirakawa H."/>
            <person name="Shirasawa K."/>
            <person name="Vercoe P."/>
            <person name="Stefanova K."/>
            <person name="Durmic Z."/>
            <person name="Nichols P."/>
            <person name="Revell C."/>
            <person name="Isobe S.N."/>
            <person name="Edwards D."/>
            <person name="Erskine W."/>
        </authorList>
    </citation>
    <scope>NUCLEOTIDE SEQUENCE [LARGE SCALE GENOMIC DNA]</scope>
    <source>
        <strain evidence="2">cv. Daliak</strain>
    </source>
</reference>
<name>A0A2Z6PHI0_TRISU</name>
<accession>A0A2Z6PHI0</accession>
<gene>
    <name evidence="1" type="ORF">TSUD_91920</name>
</gene>
<evidence type="ECO:0000313" key="2">
    <source>
        <dbReference type="Proteomes" id="UP000242715"/>
    </source>
</evidence>
<keyword evidence="2" id="KW-1185">Reference proteome</keyword>
<organism evidence="1 2">
    <name type="scientific">Trifolium subterraneum</name>
    <name type="common">Subterranean clover</name>
    <dbReference type="NCBI Taxonomy" id="3900"/>
    <lineage>
        <taxon>Eukaryota</taxon>
        <taxon>Viridiplantae</taxon>
        <taxon>Streptophyta</taxon>
        <taxon>Embryophyta</taxon>
        <taxon>Tracheophyta</taxon>
        <taxon>Spermatophyta</taxon>
        <taxon>Magnoliopsida</taxon>
        <taxon>eudicotyledons</taxon>
        <taxon>Gunneridae</taxon>
        <taxon>Pentapetalae</taxon>
        <taxon>rosids</taxon>
        <taxon>fabids</taxon>
        <taxon>Fabales</taxon>
        <taxon>Fabaceae</taxon>
        <taxon>Papilionoideae</taxon>
        <taxon>50 kb inversion clade</taxon>
        <taxon>NPAAA clade</taxon>
        <taxon>Hologalegina</taxon>
        <taxon>IRL clade</taxon>
        <taxon>Trifolieae</taxon>
        <taxon>Trifolium</taxon>
    </lineage>
</organism>
<proteinExistence type="predicted"/>
<dbReference type="AlphaFoldDB" id="A0A2Z6PHI0"/>
<protein>
    <submittedName>
        <fullName evidence="1">Uncharacterized protein</fullName>
    </submittedName>
</protein>